<name>A0A0L8LFX4_9ACTN</name>
<protein>
    <submittedName>
        <fullName evidence="4">NUDIX hydrolase</fullName>
    </submittedName>
</protein>
<dbReference type="RefSeq" id="WP_051870091.1">
    <property type="nucleotide sequence ID" value="NZ_KL575616.1"/>
</dbReference>
<dbReference type="Gene3D" id="3.90.79.10">
    <property type="entry name" value="Nucleoside Triphosphate Pyrophosphohydrolase"/>
    <property type="match status" value="1"/>
</dbReference>
<organism evidence="4 5">
    <name type="scientific">Streptomyces resistomycificus</name>
    <dbReference type="NCBI Taxonomy" id="67356"/>
    <lineage>
        <taxon>Bacteria</taxon>
        <taxon>Bacillati</taxon>
        <taxon>Actinomycetota</taxon>
        <taxon>Actinomycetes</taxon>
        <taxon>Kitasatosporales</taxon>
        <taxon>Streptomycetaceae</taxon>
        <taxon>Streptomyces</taxon>
        <taxon>Streptomyces aurantiacus group</taxon>
    </lineage>
</organism>
<dbReference type="PANTHER" id="PTHR43046:SF16">
    <property type="entry name" value="ADP-RIBOSE PYROPHOSPHATASE YJHB-RELATED"/>
    <property type="match status" value="1"/>
</dbReference>
<dbReference type="CDD" id="cd02883">
    <property type="entry name" value="NUDIX_Hydrolase"/>
    <property type="match status" value="1"/>
</dbReference>
<proteinExistence type="predicted"/>
<dbReference type="PANTHER" id="PTHR43046">
    <property type="entry name" value="GDP-MANNOSE MANNOSYL HYDROLASE"/>
    <property type="match status" value="1"/>
</dbReference>
<reference evidence="5" key="1">
    <citation type="submission" date="2015-07" db="EMBL/GenBank/DDBJ databases">
        <authorList>
            <person name="Ju K.-S."/>
            <person name="Doroghazi J.R."/>
            <person name="Metcalf W.W."/>
        </authorList>
    </citation>
    <scope>NUCLEOTIDE SEQUENCE [LARGE SCALE GENOMIC DNA]</scope>
    <source>
        <strain evidence="5">NRRL 2290</strain>
    </source>
</reference>
<dbReference type="PROSITE" id="PS51462">
    <property type="entry name" value="NUDIX"/>
    <property type="match status" value="1"/>
</dbReference>
<dbReference type="InterPro" id="IPR020084">
    <property type="entry name" value="NUDIX_hydrolase_CS"/>
</dbReference>
<accession>A0A0L8LFX4</accession>
<dbReference type="PATRIC" id="fig|67356.5.peg.2861"/>
<comment type="cofactor">
    <cofactor evidence="1">
        <name>Mg(2+)</name>
        <dbReference type="ChEBI" id="CHEBI:18420"/>
    </cofactor>
</comment>
<keyword evidence="2 4" id="KW-0378">Hydrolase</keyword>
<dbReference type="STRING" id="67356.AQJ84_19685"/>
<dbReference type="EMBL" id="LGUS01000117">
    <property type="protein sequence ID" value="KOG36971.1"/>
    <property type="molecule type" value="Genomic_DNA"/>
</dbReference>
<dbReference type="InterPro" id="IPR000086">
    <property type="entry name" value="NUDIX_hydrolase_dom"/>
</dbReference>
<keyword evidence="5" id="KW-1185">Reference proteome</keyword>
<comment type="caution">
    <text evidence="4">The sequence shown here is derived from an EMBL/GenBank/DDBJ whole genome shotgun (WGS) entry which is preliminary data.</text>
</comment>
<dbReference type="Pfam" id="PF00293">
    <property type="entry name" value="NUDIX"/>
    <property type="match status" value="1"/>
</dbReference>
<evidence type="ECO:0000313" key="5">
    <source>
        <dbReference type="Proteomes" id="UP000037251"/>
    </source>
</evidence>
<dbReference type="InterPro" id="IPR015797">
    <property type="entry name" value="NUDIX_hydrolase-like_dom_sf"/>
</dbReference>
<evidence type="ECO:0000259" key="3">
    <source>
        <dbReference type="PROSITE" id="PS51462"/>
    </source>
</evidence>
<evidence type="ECO:0000313" key="4">
    <source>
        <dbReference type="EMBL" id="KOG36971.1"/>
    </source>
</evidence>
<dbReference type="SUPFAM" id="SSF55811">
    <property type="entry name" value="Nudix"/>
    <property type="match status" value="1"/>
</dbReference>
<dbReference type="GO" id="GO:0016787">
    <property type="term" value="F:hydrolase activity"/>
    <property type="evidence" value="ECO:0007669"/>
    <property type="project" value="UniProtKB-KW"/>
</dbReference>
<dbReference type="PROSITE" id="PS00893">
    <property type="entry name" value="NUDIX_BOX"/>
    <property type="match status" value="1"/>
</dbReference>
<dbReference type="AlphaFoldDB" id="A0A0L8LFX4"/>
<gene>
    <name evidence="4" type="ORF">ADK37_13245</name>
</gene>
<dbReference type="Proteomes" id="UP000037251">
    <property type="component" value="Unassembled WGS sequence"/>
</dbReference>
<evidence type="ECO:0000256" key="2">
    <source>
        <dbReference type="ARBA" id="ARBA00022801"/>
    </source>
</evidence>
<dbReference type="eggNOG" id="COG1051">
    <property type="taxonomic scope" value="Bacteria"/>
</dbReference>
<sequence>MSQETDGGAEAVPDELKRRSFRLAAYAVCIEDGRVLLAHHASDNWTLPGGRVEHAEDPFDTVIREVAEETGCSAVVERLLGVDSRVIPAAVARAGIEHQNVGIFYQVRITGGQLRPEPNGETVESVWTPIPEVACLRRSSLVDTGLALAQTVPPTGHVAPVPVGGLIQH</sequence>
<dbReference type="OrthoDB" id="9804442at2"/>
<evidence type="ECO:0000256" key="1">
    <source>
        <dbReference type="ARBA" id="ARBA00001946"/>
    </source>
</evidence>
<feature type="domain" description="Nudix hydrolase" evidence="3">
    <location>
        <begin position="16"/>
        <end position="150"/>
    </location>
</feature>